<reference evidence="5 6" key="1">
    <citation type="submission" date="2023-10" db="EMBL/GenBank/DDBJ databases">
        <authorList>
            <person name="Maclean D."/>
            <person name="Macfadyen A."/>
        </authorList>
    </citation>
    <scope>NUCLEOTIDE SEQUENCE [LARGE SCALE GENOMIC DNA]</scope>
</reference>
<dbReference type="InterPro" id="IPR013785">
    <property type="entry name" value="Aldolase_TIM"/>
</dbReference>
<evidence type="ECO:0000256" key="2">
    <source>
        <dbReference type="ARBA" id="ARBA00022801"/>
    </source>
</evidence>
<dbReference type="GO" id="GO:0009311">
    <property type="term" value="P:oligosaccharide metabolic process"/>
    <property type="evidence" value="ECO:0007669"/>
    <property type="project" value="TreeGrafter"/>
</dbReference>
<evidence type="ECO:0000313" key="6">
    <source>
        <dbReference type="Proteomes" id="UP001314263"/>
    </source>
</evidence>
<dbReference type="CDD" id="cd14792">
    <property type="entry name" value="GH27"/>
    <property type="match status" value="1"/>
</dbReference>
<comment type="catalytic activity">
    <reaction evidence="4">
        <text>Hydrolysis of terminal, non-reducing alpha-D-galactose residues in alpha-D-galactosides, including galactose oligosaccharides, galactomannans and galactolipids.</text>
        <dbReference type="EC" id="3.2.1.22"/>
    </reaction>
</comment>
<comment type="caution">
    <text evidence="5">The sequence shown here is derived from an EMBL/GenBank/DDBJ whole genome shotgun (WGS) entry which is preliminary data.</text>
</comment>
<keyword evidence="3 4" id="KW-0326">Glycosidase</keyword>
<dbReference type="FunFam" id="3.20.20.70:FF:000197">
    <property type="entry name" value="Alpha-galactosidase"/>
    <property type="match status" value="1"/>
</dbReference>
<keyword evidence="6" id="KW-1185">Reference proteome</keyword>
<dbReference type="EC" id="3.2.1.22" evidence="4"/>
<dbReference type="GO" id="GO:0016139">
    <property type="term" value="P:glycoside catabolic process"/>
    <property type="evidence" value="ECO:0007669"/>
    <property type="project" value="TreeGrafter"/>
</dbReference>
<dbReference type="Pfam" id="PF16499">
    <property type="entry name" value="Melibiase_2"/>
    <property type="match status" value="1"/>
</dbReference>
<organism evidence="5 6">
    <name type="scientific">Coccomyxa viridis</name>
    <dbReference type="NCBI Taxonomy" id="1274662"/>
    <lineage>
        <taxon>Eukaryota</taxon>
        <taxon>Viridiplantae</taxon>
        <taxon>Chlorophyta</taxon>
        <taxon>core chlorophytes</taxon>
        <taxon>Trebouxiophyceae</taxon>
        <taxon>Trebouxiophyceae incertae sedis</taxon>
        <taxon>Coccomyxaceae</taxon>
        <taxon>Coccomyxa</taxon>
    </lineage>
</organism>
<dbReference type="PROSITE" id="PS00512">
    <property type="entry name" value="ALPHA_GALACTOSIDASE"/>
    <property type="match status" value="1"/>
</dbReference>
<sequence length="405" mass="44821">MHMRGITFEQGWLSWERFRCETDCKKYPEACISERLIKETADVIAVDGFRDAGYQYVILDDCWLATSRDAAGQLQPDATRFPSGIRALASYVQSRGLKFGIYGDIGAKTCGGYPGMQDYLQRDAQTYADWGVDYLKVDGCYADPAMYNITYPALGQALNKTNRVMVYSCSWPAYLPDPVQTSYQTPYAELQLNCNLWRNWLDIQSTWQSLSTIVEFWALASQRSKGFTEVAGPGSWNDPDMLIIGNEGITDEQAALQMGAWAIFAAPLIMGNDVRNLTKAQRNILLNKSVIAINQDPLGMQGTLVQCPGGCNKSQIWRRRLSGGIAVAFINLSSASVQEMCISQSALEPLDTSALLEVHDVFTGELGMHADADLCKQDILPTSIILLEINEAFPIQLATAPVTRA</sequence>
<name>A0AAV1HUN2_9CHLO</name>
<comment type="similarity">
    <text evidence="1 4">Belongs to the glycosyl hydrolase 27 family.</text>
</comment>
<evidence type="ECO:0000256" key="3">
    <source>
        <dbReference type="ARBA" id="ARBA00023295"/>
    </source>
</evidence>
<keyword evidence="2 4" id="KW-0378">Hydrolase</keyword>
<gene>
    <name evidence="5" type="ORF">CVIRNUC_001376</name>
</gene>
<proteinExistence type="inferred from homology"/>
<accession>A0AAV1HUN2</accession>
<evidence type="ECO:0000256" key="4">
    <source>
        <dbReference type="RuleBase" id="RU361168"/>
    </source>
</evidence>
<dbReference type="PRINTS" id="PR00740">
    <property type="entry name" value="GLHYDRLASE27"/>
</dbReference>
<evidence type="ECO:0000256" key="1">
    <source>
        <dbReference type="ARBA" id="ARBA00009743"/>
    </source>
</evidence>
<dbReference type="GO" id="GO:0005737">
    <property type="term" value="C:cytoplasm"/>
    <property type="evidence" value="ECO:0007669"/>
    <property type="project" value="TreeGrafter"/>
</dbReference>
<dbReference type="SUPFAM" id="SSF51445">
    <property type="entry name" value="(Trans)glycosidases"/>
    <property type="match status" value="1"/>
</dbReference>
<dbReference type="Proteomes" id="UP001314263">
    <property type="component" value="Unassembled WGS sequence"/>
</dbReference>
<dbReference type="EMBL" id="CAUYUE010000002">
    <property type="protein sequence ID" value="CAK0742161.1"/>
    <property type="molecule type" value="Genomic_DNA"/>
</dbReference>
<dbReference type="PANTHER" id="PTHR11452:SF83">
    <property type="entry name" value="ALPHA-GALACTOSIDASE"/>
    <property type="match status" value="1"/>
</dbReference>
<dbReference type="GO" id="GO:0004557">
    <property type="term" value="F:alpha-galactosidase activity"/>
    <property type="evidence" value="ECO:0007669"/>
    <property type="project" value="UniProtKB-EC"/>
</dbReference>
<evidence type="ECO:0000313" key="5">
    <source>
        <dbReference type="EMBL" id="CAK0742161.1"/>
    </source>
</evidence>
<dbReference type="InterPro" id="IPR017853">
    <property type="entry name" value="GH"/>
</dbReference>
<protein>
    <recommendedName>
        <fullName evidence="4">Alpha-galactosidase</fullName>
        <ecNumber evidence="4">3.2.1.22</ecNumber>
    </recommendedName>
    <alternativeName>
        <fullName evidence="4">Melibiase</fullName>
    </alternativeName>
</protein>
<dbReference type="Gene3D" id="3.20.20.70">
    <property type="entry name" value="Aldolase class I"/>
    <property type="match status" value="1"/>
</dbReference>
<dbReference type="InterPro" id="IPR002241">
    <property type="entry name" value="Glyco_hydro_27"/>
</dbReference>
<keyword evidence="4" id="KW-1015">Disulfide bond</keyword>
<dbReference type="InterPro" id="IPR000111">
    <property type="entry name" value="Glyco_hydro_27/36_CS"/>
</dbReference>
<dbReference type="PANTHER" id="PTHR11452">
    <property type="entry name" value="ALPHA-GALACTOSIDASE/ALPHA-N-ACETYLGALACTOSAMINIDASE"/>
    <property type="match status" value="1"/>
</dbReference>
<dbReference type="AlphaFoldDB" id="A0AAV1HUN2"/>